<feature type="non-terminal residue" evidence="1">
    <location>
        <position position="1"/>
    </location>
</feature>
<dbReference type="EMBL" id="CM056741">
    <property type="protein sequence ID" value="KAJ8682135.1"/>
    <property type="molecule type" value="Genomic_DNA"/>
</dbReference>
<keyword evidence="2" id="KW-1185">Reference proteome</keyword>
<evidence type="ECO:0000313" key="1">
    <source>
        <dbReference type="EMBL" id="KAJ8682135.1"/>
    </source>
</evidence>
<organism evidence="1 2">
    <name type="scientific">Eretmocerus hayati</name>
    <dbReference type="NCBI Taxonomy" id="131215"/>
    <lineage>
        <taxon>Eukaryota</taxon>
        <taxon>Metazoa</taxon>
        <taxon>Ecdysozoa</taxon>
        <taxon>Arthropoda</taxon>
        <taxon>Hexapoda</taxon>
        <taxon>Insecta</taxon>
        <taxon>Pterygota</taxon>
        <taxon>Neoptera</taxon>
        <taxon>Endopterygota</taxon>
        <taxon>Hymenoptera</taxon>
        <taxon>Apocrita</taxon>
        <taxon>Proctotrupomorpha</taxon>
        <taxon>Chalcidoidea</taxon>
        <taxon>Aphelinidae</taxon>
        <taxon>Aphelininae</taxon>
        <taxon>Eretmocerus</taxon>
    </lineage>
</organism>
<dbReference type="Proteomes" id="UP001239111">
    <property type="component" value="Chromosome 1"/>
</dbReference>
<reference evidence="1" key="1">
    <citation type="submission" date="2023-04" db="EMBL/GenBank/DDBJ databases">
        <title>A chromosome-level genome assembly of the parasitoid wasp Eretmocerus hayati.</title>
        <authorList>
            <person name="Zhong Y."/>
            <person name="Liu S."/>
            <person name="Liu Y."/>
        </authorList>
    </citation>
    <scope>NUCLEOTIDE SEQUENCE</scope>
    <source>
        <strain evidence="1">ZJU_SS_LIU_2023</strain>
    </source>
</reference>
<name>A0ACC2PEX9_9HYME</name>
<gene>
    <name evidence="1" type="ORF">QAD02_017927</name>
</gene>
<comment type="caution">
    <text evidence="1">The sequence shown here is derived from an EMBL/GenBank/DDBJ whole genome shotgun (WGS) entry which is preliminary data.</text>
</comment>
<feature type="non-terminal residue" evidence="1">
    <location>
        <position position="695"/>
    </location>
</feature>
<protein>
    <submittedName>
        <fullName evidence="1">Uncharacterized protein</fullName>
    </submittedName>
</protein>
<proteinExistence type="predicted"/>
<sequence>ALALISGIVLGQHDSSDEDDEEWEAPNRVFHHKCLAKPSVQCGEPQAGPSYEYSEPQQYVPQESGTERDMHPPSRTGVNDQQLQPEYEQPRECDDVRTQIQEILPAAFQHLRSKMKGARKGCDIDPTFVEDMMSIMYVDEQPRECSMKSFIQQLVQMVMERLENMFFSTSDLASHASIVSDWIRQFVSDSAESRECEMDRTMENIFTILQGDLEIVNTGPIPISENDPVVAYVMAEAFGELTKVLIHGKAEFMDFVPATLKLFIRQSLGGCKWFDGYKMVYNHDNSTLSFIQEPMENYASGLRQDLLSTPFKIVHDIINNENTCDQGPDIPFPEELTPFVALFKLKGKKSSKRGELFKIKDTTKPVYTHKHHGSPDALIKRFLENIFETFVKNSEKDLPEAKRKSTVRELRLFRWFLISVVRQAREILGPDFIYSVSQIAEDKTELGELISGLASFPAGDFFLGPSPEMRGPYDPSFFDLEDFPFDHAIKYFIGREHYEALYELHQRVLQFVVGKEKPDPLNCFEILLLISKFITALQNSNRPIIPITSHSDFVDITLGYRSERGQFESERERFEAFINRSKATDSRKAKAKKKLASIPDTKIFRIPKRQKEELDGITDDEVTTQVPRRSERAVNVYAGVVGTCTSGSAFGNRQLNRLIRWIKEEHFLQLNRSSINNRYPSPWSCALKKLKAAYY</sequence>
<evidence type="ECO:0000313" key="2">
    <source>
        <dbReference type="Proteomes" id="UP001239111"/>
    </source>
</evidence>
<accession>A0ACC2PEX9</accession>